<sequence length="140" mass="14811">MKMKNNLSGLLLLAASFAGHSATVGELESVQENNLLLEARLKGARMLAEMAKHNEPAQPLSVLPRGATPASPSAPVSMLTGIHGKEGVLTAELQRNGLTHELRNGNPWPGSRLTVKSITLKGVTLSDGTVIVPGQEIHHE</sequence>
<name>A0A2J5PU67_9ENTR</name>
<reference evidence="2 3" key="2">
    <citation type="submission" date="2018-01" db="EMBL/GenBank/DDBJ databases">
        <title>Genomic study of Klebsiella pneumoniae.</title>
        <authorList>
            <person name="Yang Y."/>
            <person name="Bicalho R."/>
        </authorList>
    </citation>
    <scope>NUCLEOTIDE SEQUENCE [LARGE SCALE GENOMIC DNA]</scope>
    <source>
        <strain evidence="2 3">A10</strain>
    </source>
</reference>
<gene>
    <name evidence="2" type="primary">pilP</name>
    <name evidence="2" type="ORF">CWN49_14325</name>
</gene>
<proteinExistence type="predicted"/>
<feature type="signal peptide" evidence="1">
    <location>
        <begin position="1"/>
        <end position="21"/>
    </location>
</feature>
<protein>
    <submittedName>
        <fullName evidence="2">Type IV pilus biogenesis protein PilP</fullName>
    </submittedName>
</protein>
<dbReference type="AlphaFoldDB" id="A0A2J5PU67"/>
<evidence type="ECO:0000313" key="3">
    <source>
        <dbReference type="Proteomes" id="UP000234667"/>
    </source>
</evidence>
<evidence type="ECO:0000313" key="2">
    <source>
        <dbReference type="EMBL" id="PLO69428.1"/>
    </source>
</evidence>
<organism evidence="2 3">
    <name type="scientific">Klebsiella michiganensis</name>
    <dbReference type="NCBI Taxonomy" id="1134687"/>
    <lineage>
        <taxon>Bacteria</taxon>
        <taxon>Pseudomonadati</taxon>
        <taxon>Pseudomonadota</taxon>
        <taxon>Gammaproteobacteria</taxon>
        <taxon>Enterobacterales</taxon>
        <taxon>Enterobacteriaceae</taxon>
        <taxon>Klebsiella/Raoultella group</taxon>
        <taxon>Klebsiella</taxon>
    </lineage>
</organism>
<dbReference type="Proteomes" id="UP000234667">
    <property type="component" value="Unassembled WGS sequence"/>
</dbReference>
<dbReference type="RefSeq" id="WP_049593986.1">
    <property type="nucleotide sequence ID" value="NZ_CAXLPK010000002.1"/>
</dbReference>
<feature type="chain" id="PRO_5014364854" evidence="1">
    <location>
        <begin position="22"/>
        <end position="140"/>
    </location>
</feature>
<comment type="caution">
    <text evidence="2">The sequence shown here is derived from an EMBL/GenBank/DDBJ whole genome shotgun (WGS) entry which is preliminary data.</text>
</comment>
<dbReference type="EMBL" id="PIDR01000396">
    <property type="protein sequence ID" value="PLO69428.1"/>
    <property type="molecule type" value="Genomic_DNA"/>
</dbReference>
<dbReference type="NCBIfam" id="TIGR03021">
    <property type="entry name" value="pilP_fam"/>
    <property type="match status" value="1"/>
</dbReference>
<dbReference type="InterPro" id="IPR022753">
    <property type="entry name" value="T4SS_pilus_biogen_PilP"/>
</dbReference>
<keyword evidence="1" id="KW-0732">Signal</keyword>
<evidence type="ECO:0000256" key="1">
    <source>
        <dbReference type="SAM" id="SignalP"/>
    </source>
</evidence>
<accession>A0A2J5PU67</accession>
<reference evidence="2 3" key="1">
    <citation type="submission" date="2017-11" db="EMBL/GenBank/DDBJ databases">
        <authorList>
            <person name="Han C.G."/>
        </authorList>
    </citation>
    <scope>NUCLEOTIDE SEQUENCE [LARGE SCALE GENOMIC DNA]</scope>
    <source>
        <strain evidence="2 3">A10</strain>
    </source>
</reference>